<dbReference type="GO" id="GO:0030170">
    <property type="term" value="F:pyridoxal phosphate binding"/>
    <property type="evidence" value="ECO:0007669"/>
    <property type="project" value="InterPro"/>
</dbReference>
<organism evidence="7 8">
    <name type="scientific">Metabacillus arenae</name>
    <dbReference type="NCBI Taxonomy" id="2771434"/>
    <lineage>
        <taxon>Bacteria</taxon>
        <taxon>Bacillati</taxon>
        <taxon>Bacillota</taxon>
        <taxon>Bacilli</taxon>
        <taxon>Bacillales</taxon>
        <taxon>Bacillaceae</taxon>
        <taxon>Metabacillus</taxon>
    </lineage>
</organism>
<name>A0A926RZT2_9BACI</name>
<comment type="cofactor">
    <cofactor evidence="1">
        <name>pyridoxal 5'-phosphate</name>
        <dbReference type="ChEBI" id="CHEBI:597326"/>
    </cofactor>
</comment>
<dbReference type="EC" id="4.4.1.13" evidence="2"/>
<dbReference type="GO" id="GO:0047804">
    <property type="term" value="F:cysteine-S-conjugate beta-lyase activity"/>
    <property type="evidence" value="ECO:0007669"/>
    <property type="project" value="UniProtKB-EC"/>
</dbReference>
<dbReference type="InterPro" id="IPR015422">
    <property type="entry name" value="PyrdxlP-dep_Trfase_small"/>
</dbReference>
<dbReference type="PANTHER" id="PTHR43525">
    <property type="entry name" value="PROTEIN MALY"/>
    <property type="match status" value="1"/>
</dbReference>
<dbReference type="InterPro" id="IPR051798">
    <property type="entry name" value="Class-II_PLP-Dep_Aminotrans"/>
</dbReference>
<comment type="caution">
    <text evidence="7">The sequence shown here is derived from an EMBL/GenBank/DDBJ whole genome shotgun (WGS) entry which is preliminary data.</text>
</comment>
<feature type="domain" description="Aminotransferase class I/classII large" evidence="6">
    <location>
        <begin position="37"/>
        <end position="380"/>
    </location>
</feature>
<dbReference type="NCBIfam" id="TIGR04350">
    <property type="entry name" value="C_S_lyase_PatB"/>
    <property type="match status" value="1"/>
</dbReference>
<keyword evidence="3" id="KW-0663">Pyridoxal phosphate</keyword>
<dbReference type="GO" id="GO:0008483">
    <property type="term" value="F:transaminase activity"/>
    <property type="evidence" value="ECO:0007669"/>
    <property type="project" value="UniProtKB-KW"/>
</dbReference>
<dbReference type="Pfam" id="PF00155">
    <property type="entry name" value="Aminotran_1_2"/>
    <property type="match status" value="1"/>
</dbReference>
<dbReference type="InterPro" id="IPR027619">
    <property type="entry name" value="C-S_lyase_PatB-like"/>
</dbReference>
<dbReference type="SUPFAM" id="SSF53383">
    <property type="entry name" value="PLP-dependent transferases"/>
    <property type="match status" value="1"/>
</dbReference>
<dbReference type="AlphaFoldDB" id="A0A926RZT2"/>
<keyword evidence="7" id="KW-0808">Transferase</keyword>
<evidence type="ECO:0000256" key="2">
    <source>
        <dbReference type="ARBA" id="ARBA00012224"/>
    </source>
</evidence>
<dbReference type="InterPro" id="IPR004839">
    <property type="entry name" value="Aminotransferase_I/II_large"/>
</dbReference>
<evidence type="ECO:0000256" key="1">
    <source>
        <dbReference type="ARBA" id="ARBA00001933"/>
    </source>
</evidence>
<dbReference type="InterPro" id="IPR015424">
    <property type="entry name" value="PyrdxlP-dep_Trfase"/>
</dbReference>
<dbReference type="RefSeq" id="WP_191160912.1">
    <property type="nucleotide sequence ID" value="NZ_JACXAI010000033.1"/>
</dbReference>
<proteinExistence type="inferred from homology"/>
<gene>
    <name evidence="7" type="ORF">IC621_20445</name>
</gene>
<dbReference type="InterPro" id="IPR015421">
    <property type="entry name" value="PyrdxlP-dep_Trfase_major"/>
</dbReference>
<accession>A0A926RZT2</accession>
<dbReference type="EMBL" id="JACXAI010000033">
    <property type="protein sequence ID" value="MBD1382577.1"/>
    <property type="molecule type" value="Genomic_DNA"/>
</dbReference>
<evidence type="ECO:0000256" key="4">
    <source>
        <dbReference type="ARBA" id="ARBA00023239"/>
    </source>
</evidence>
<evidence type="ECO:0000259" key="6">
    <source>
        <dbReference type="Pfam" id="PF00155"/>
    </source>
</evidence>
<reference evidence="7" key="1">
    <citation type="submission" date="2020-09" db="EMBL/GenBank/DDBJ databases">
        <title>A novel bacterium of genus Bacillus, isolated from South China Sea.</title>
        <authorList>
            <person name="Huang H."/>
            <person name="Mo K."/>
            <person name="Hu Y."/>
        </authorList>
    </citation>
    <scope>NUCLEOTIDE SEQUENCE</scope>
    <source>
        <strain evidence="7">IB182487</strain>
    </source>
</reference>
<protein>
    <recommendedName>
        <fullName evidence="2">cysteine-S-conjugate beta-lyase</fullName>
        <ecNumber evidence="2">4.4.1.13</ecNumber>
    </recommendedName>
</protein>
<evidence type="ECO:0000256" key="3">
    <source>
        <dbReference type="ARBA" id="ARBA00022898"/>
    </source>
</evidence>
<keyword evidence="4" id="KW-0456">Lyase</keyword>
<evidence type="ECO:0000313" key="8">
    <source>
        <dbReference type="Proteomes" id="UP000626844"/>
    </source>
</evidence>
<keyword evidence="8" id="KW-1185">Reference proteome</keyword>
<dbReference type="CDD" id="cd00609">
    <property type="entry name" value="AAT_like"/>
    <property type="match status" value="1"/>
</dbReference>
<dbReference type="Gene3D" id="3.90.1150.10">
    <property type="entry name" value="Aspartate Aminotransferase, domain 1"/>
    <property type="match status" value="1"/>
</dbReference>
<evidence type="ECO:0000256" key="5">
    <source>
        <dbReference type="ARBA" id="ARBA00037974"/>
    </source>
</evidence>
<dbReference type="Proteomes" id="UP000626844">
    <property type="component" value="Unassembled WGS sequence"/>
</dbReference>
<dbReference type="PANTHER" id="PTHR43525:SF1">
    <property type="entry name" value="PROTEIN MALY"/>
    <property type="match status" value="1"/>
</dbReference>
<keyword evidence="7" id="KW-0032">Aminotransferase</keyword>
<sequence length="389" mass="44383">MSHFNTVINRKQTASVKWDLTKEIFGTDDLLPMWVADMDFPAPQEVLDALKNRLDHGIFGYTSTTIETKESICKWLKTRHGWEISEEDITYSSGVVTALSMAVQAYTEPGDKVIVQSPVYTPFFQMAKENDRIVENNQLILTNHQYEMDFEGLENILKEDKVKLLLLCNPHNPVGRVWTREELIKLGELCLKYNVVVVSDEIHSDLILFGHKHIPFASLSEEFKNNSITCIAPSKTFNLAGLQASAIIIPNDSLRRKFNEQQHRQGFFTLNTFGFVAMEAAYTYGEPWLTELLAYLEENVIRLKEFINQEIPNIKIIEPESTYLVWLDCRAMGLSDQELKRKLLLYGKIALEPGNKYGEGGEGFLRINLACPKDTLEEGLLRLKKALAS</sequence>
<evidence type="ECO:0000313" key="7">
    <source>
        <dbReference type="EMBL" id="MBD1382577.1"/>
    </source>
</evidence>
<comment type="similarity">
    <text evidence="5">Belongs to the class-II pyridoxal-phosphate-dependent aminotransferase family. MalY/PatB cystathionine beta-lyase subfamily.</text>
</comment>
<dbReference type="Gene3D" id="3.40.640.10">
    <property type="entry name" value="Type I PLP-dependent aspartate aminotransferase-like (Major domain)"/>
    <property type="match status" value="1"/>
</dbReference>